<dbReference type="PANTHER" id="PTHR22806:SF0">
    <property type="entry name" value="NUCLEOPORIN NUP37"/>
    <property type="match status" value="1"/>
</dbReference>
<evidence type="ECO:0000313" key="2">
    <source>
        <dbReference type="RefSeq" id="XP_018025542.1"/>
    </source>
</evidence>
<dbReference type="InterPro" id="IPR015943">
    <property type="entry name" value="WD40/YVTN_repeat-like_dom_sf"/>
</dbReference>
<dbReference type="InterPro" id="IPR001680">
    <property type="entry name" value="WD40_rpt"/>
</dbReference>
<protein>
    <submittedName>
        <fullName evidence="2">Nucleoporin Nup37</fullName>
    </submittedName>
</protein>
<gene>
    <name evidence="2" type="primary">LOC108681074</name>
</gene>
<keyword evidence="1" id="KW-1185">Reference proteome</keyword>
<dbReference type="InterPro" id="IPR037626">
    <property type="entry name" value="NUP37"/>
</dbReference>
<dbReference type="Gene3D" id="2.130.10.10">
    <property type="entry name" value="YVTN repeat-like/Quinoprotein amine dehydrogenase"/>
    <property type="match status" value="1"/>
</dbReference>
<sequence length="366" mass="39393">MEVSVEPTLSVSTNSEILCVEFSPYEWSKNLIAVALTNAINIYSVQLQEEKENGETECKLLCESQVEGECMHMAWSPSTSLHSSPPSLKLLLATNDDVIIEFTTDLKSSFEKELFRHSNCINSLACSGISSTSLLPTLWASVGDDQLLRVWSEPEERSDNASETALENSAEASLVSGWSESITLLEPGQSVKFHPEDSSLVLVCEVSGTLRLYRITPSEEDSCQLVVTAEWSVRCPAPLLDADWSLVDPDLIMAACSAGVALINVSSNGSARKSMLVLSGSHKNSLSSGYGGGRGAVKVRGARNSPALVAAVTASNSVTVLHATASRIPLTAHLKAVGGISWHLELPYLSVGSDRRLLLWRVDKIS</sequence>
<dbReference type="PANTHER" id="PTHR22806">
    <property type="entry name" value="NUCLEOPORIN NUP37 P37 -RELATED"/>
    <property type="match status" value="1"/>
</dbReference>
<dbReference type="GO" id="GO:0031080">
    <property type="term" value="C:nuclear pore outer ring"/>
    <property type="evidence" value="ECO:0007669"/>
    <property type="project" value="InterPro"/>
</dbReference>
<dbReference type="OMA" id="NGETECK"/>
<dbReference type="AlphaFoldDB" id="A0A8B7PJ81"/>
<dbReference type="InterPro" id="IPR036322">
    <property type="entry name" value="WD40_repeat_dom_sf"/>
</dbReference>
<proteinExistence type="predicted"/>
<dbReference type="GeneID" id="108681074"/>
<dbReference type="SMART" id="SM00320">
    <property type="entry name" value="WD40"/>
    <property type="match status" value="4"/>
</dbReference>
<organism evidence="1 2">
    <name type="scientific">Hyalella azteca</name>
    <name type="common">Amphipod</name>
    <dbReference type="NCBI Taxonomy" id="294128"/>
    <lineage>
        <taxon>Eukaryota</taxon>
        <taxon>Metazoa</taxon>
        <taxon>Ecdysozoa</taxon>
        <taxon>Arthropoda</taxon>
        <taxon>Crustacea</taxon>
        <taxon>Multicrustacea</taxon>
        <taxon>Malacostraca</taxon>
        <taxon>Eumalacostraca</taxon>
        <taxon>Peracarida</taxon>
        <taxon>Amphipoda</taxon>
        <taxon>Senticaudata</taxon>
        <taxon>Talitrida</taxon>
        <taxon>Talitroidea</taxon>
        <taxon>Hyalellidae</taxon>
        <taxon>Hyalella</taxon>
    </lineage>
</organism>
<evidence type="ECO:0000313" key="1">
    <source>
        <dbReference type="Proteomes" id="UP000694843"/>
    </source>
</evidence>
<accession>A0A8B7PJ81</accession>
<reference evidence="2" key="1">
    <citation type="submission" date="2025-08" db="UniProtKB">
        <authorList>
            <consortium name="RefSeq"/>
        </authorList>
    </citation>
    <scope>IDENTIFICATION</scope>
    <source>
        <tissue evidence="2">Whole organism</tissue>
    </source>
</reference>
<dbReference type="Proteomes" id="UP000694843">
    <property type="component" value="Unplaced"/>
</dbReference>
<dbReference type="SUPFAM" id="SSF50978">
    <property type="entry name" value="WD40 repeat-like"/>
    <property type="match status" value="1"/>
</dbReference>
<dbReference type="RefSeq" id="XP_018025542.1">
    <property type="nucleotide sequence ID" value="XM_018170053.2"/>
</dbReference>
<dbReference type="KEGG" id="hazt:108681074"/>
<dbReference type="CTD" id="79023"/>
<dbReference type="OrthoDB" id="340259at2759"/>
<name>A0A8B7PJ81_HYAAZ</name>